<dbReference type="PANTHER" id="PTHR36459:SF1">
    <property type="entry name" value="FATTY ACID DESATURASE DOMAIN-CONTAINING PROTEIN-RELATED"/>
    <property type="match status" value="1"/>
</dbReference>
<comment type="caution">
    <text evidence="2">The sequence shown here is derived from an EMBL/GenBank/DDBJ whole genome shotgun (WGS) entry which is preliminary data.</text>
</comment>
<dbReference type="PANTHER" id="PTHR36459">
    <property type="entry name" value="ORF"/>
    <property type="match status" value="1"/>
</dbReference>
<dbReference type="EMBL" id="LKEB01000011">
    <property type="protein sequence ID" value="ROW14966.1"/>
    <property type="molecule type" value="Genomic_DNA"/>
</dbReference>
<dbReference type="InParanoid" id="A0A423XFY1"/>
<gene>
    <name evidence="2" type="ORF">VPNG_03440</name>
</gene>
<protein>
    <submittedName>
        <fullName evidence="2">Uncharacterized protein</fullName>
    </submittedName>
</protein>
<feature type="region of interest" description="Disordered" evidence="1">
    <location>
        <begin position="29"/>
        <end position="50"/>
    </location>
</feature>
<evidence type="ECO:0000313" key="2">
    <source>
        <dbReference type="EMBL" id="ROW14966.1"/>
    </source>
</evidence>
<keyword evidence="3" id="KW-1185">Reference proteome</keyword>
<reference evidence="2 3" key="1">
    <citation type="submission" date="2015-09" db="EMBL/GenBank/DDBJ databases">
        <title>Host preference determinants of Valsa canker pathogens revealed by comparative genomics.</title>
        <authorList>
            <person name="Yin Z."/>
            <person name="Huang L."/>
        </authorList>
    </citation>
    <scope>NUCLEOTIDE SEQUENCE [LARGE SCALE GENOMIC DNA]</scope>
    <source>
        <strain evidence="2 3">SXYLt</strain>
    </source>
</reference>
<sequence length="120" mass="13511">MADFVFDPHLTKHDGLVLKVLESDLVGDLNGKAAPNEHGTSSQSETEEDLRQALAVQKLQALNDPKNEAFEPTVFTSVDLDHLHLPILLDKYLLQPYIRLARSIVRVETDVVMVRVHLFI</sequence>
<dbReference type="AlphaFoldDB" id="A0A423XFY1"/>
<evidence type="ECO:0000256" key="1">
    <source>
        <dbReference type="SAM" id="MobiDB-lite"/>
    </source>
</evidence>
<name>A0A423XFY1_9PEZI</name>
<evidence type="ECO:0000313" key="3">
    <source>
        <dbReference type="Proteomes" id="UP000285146"/>
    </source>
</evidence>
<organism evidence="2 3">
    <name type="scientific">Cytospora leucostoma</name>
    <dbReference type="NCBI Taxonomy" id="1230097"/>
    <lineage>
        <taxon>Eukaryota</taxon>
        <taxon>Fungi</taxon>
        <taxon>Dikarya</taxon>
        <taxon>Ascomycota</taxon>
        <taxon>Pezizomycotina</taxon>
        <taxon>Sordariomycetes</taxon>
        <taxon>Sordariomycetidae</taxon>
        <taxon>Diaporthales</taxon>
        <taxon>Cytosporaceae</taxon>
        <taxon>Cytospora</taxon>
    </lineage>
</organism>
<dbReference type="STRING" id="1230097.A0A423XFY1"/>
<dbReference type="Proteomes" id="UP000285146">
    <property type="component" value="Unassembled WGS sequence"/>
</dbReference>
<accession>A0A423XFY1</accession>
<proteinExistence type="predicted"/>